<evidence type="ECO:0000259" key="5">
    <source>
        <dbReference type="Pfam" id="PF07992"/>
    </source>
</evidence>
<dbReference type="PANTHER" id="PTHR43557">
    <property type="entry name" value="APOPTOSIS-INDUCING FACTOR 1"/>
    <property type="match status" value="1"/>
</dbReference>
<dbReference type="SUPFAM" id="SSF55424">
    <property type="entry name" value="FAD/NAD-linked reductases, dimerisation (C-terminal) domain"/>
    <property type="match status" value="1"/>
</dbReference>
<dbReference type="InterPro" id="IPR050446">
    <property type="entry name" value="FAD-oxidoreductase/Apoptosis"/>
</dbReference>
<keyword evidence="3" id="KW-0274">FAD</keyword>
<dbReference type="EMBL" id="BAAAMR010000015">
    <property type="protein sequence ID" value="GAA2130641.1"/>
    <property type="molecule type" value="Genomic_DNA"/>
</dbReference>
<dbReference type="Proteomes" id="UP001501020">
    <property type="component" value="Unassembled WGS sequence"/>
</dbReference>
<dbReference type="InterPro" id="IPR023753">
    <property type="entry name" value="FAD/NAD-binding_dom"/>
</dbReference>
<dbReference type="PRINTS" id="PR00469">
    <property type="entry name" value="PNDRDTASEII"/>
</dbReference>
<reference evidence="8" key="1">
    <citation type="journal article" date="2019" name="Int. J. Syst. Evol. Microbiol.">
        <title>The Global Catalogue of Microorganisms (GCM) 10K type strain sequencing project: providing services to taxonomists for standard genome sequencing and annotation.</title>
        <authorList>
            <consortium name="The Broad Institute Genomics Platform"/>
            <consortium name="The Broad Institute Genome Sequencing Center for Infectious Disease"/>
            <person name="Wu L."/>
            <person name="Ma J."/>
        </authorList>
    </citation>
    <scope>NUCLEOTIDE SEQUENCE [LARGE SCALE GENOMIC DNA]</scope>
    <source>
        <strain evidence="8">JCM 13850</strain>
    </source>
</reference>
<dbReference type="InterPro" id="IPR036188">
    <property type="entry name" value="FAD/NAD-bd_sf"/>
</dbReference>
<accession>A0ABP5KHU8</accession>
<keyword evidence="4" id="KW-0560">Oxidoreductase</keyword>
<proteinExistence type="predicted"/>
<dbReference type="InterPro" id="IPR016156">
    <property type="entry name" value="FAD/NAD-linked_Rdtase_dimer_sf"/>
</dbReference>
<dbReference type="Gene3D" id="3.50.50.60">
    <property type="entry name" value="FAD/NAD(P)-binding domain"/>
    <property type="match status" value="2"/>
</dbReference>
<gene>
    <name evidence="7" type="ORF">GCM10009727_22710</name>
</gene>
<evidence type="ECO:0000259" key="6">
    <source>
        <dbReference type="Pfam" id="PF14759"/>
    </source>
</evidence>
<comment type="cofactor">
    <cofactor evidence="1">
        <name>FAD</name>
        <dbReference type="ChEBI" id="CHEBI:57692"/>
    </cofactor>
</comment>
<dbReference type="Gene3D" id="3.30.390.30">
    <property type="match status" value="1"/>
</dbReference>
<evidence type="ECO:0000313" key="8">
    <source>
        <dbReference type="Proteomes" id="UP001501020"/>
    </source>
</evidence>
<feature type="domain" description="Reductase C-terminal" evidence="6">
    <location>
        <begin position="309"/>
        <end position="372"/>
    </location>
</feature>
<keyword evidence="2" id="KW-0285">Flavoprotein</keyword>
<dbReference type="Pfam" id="PF14759">
    <property type="entry name" value="Reductase_C"/>
    <property type="match status" value="1"/>
</dbReference>
<keyword evidence="8" id="KW-1185">Reference proteome</keyword>
<comment type="caution">
    <text evidence="7">The sequence shown here is derived from an EMBL/GenBank/DDBJ whole genome shotgun (WGS) entry which is preliminary data.</text>
</comment>
<organism evidence="7 8">
    <name type="scientific">Actinomadura napierensis</name>
    <dbReference type="NCBI Taxonomy" id="267854"/>
    <lineage>
        <taxon>Bacteria</taxon>
        <taxon>Bacillati</taxon>
        <taxon>Actinomycetota</taxon>
        <taxon>Actinomycetes</taxon>
        <taxon>Streptosporangiales</taxon>
        <taxon>Thermomonosporaceae</taxon>
        <taxon>Actinomadura</taxon>
    </lineage>
</organism>
<dbReference type="PRINTS" id="PR00368">
    <property type="entry name" value="FADPNR"/>
</dbReference>
<dbReference type="RefSeq" id="WP_344264613.1">
    <property type="nucleotide sequence ID" value="NZ_BAAAMR010000015.1"/>
</dbReference>
<sequence>MKHIVVAGGSIAAATAVSTLRAHGWDGRITLVTDEETPPYSRVPLSKGVLSGALDRGSVTLPALPDDVDVHLDTRATALDVQTRTVTLSRGTDLRYDGLIIATGSRPRRLAPDGRQGELVVRTLADAAAINARLRTARSAIVVGAGFLGMEVASTLRATGLAVTVIDRDPPLRRLTGHWLADIVTAAPAETGVDFVLAPRGVTLTGDPVTGVATADGQTLTADVVISAVGDIPNIEWLHNSGLRLAEGVVVDPWCQAAPSVVAAGDVATRQIRPDLYRRTPHWTNAVLQGRLAALNLLGVREPYAPDHYFWTEQFGLNIKIAGELPLQGTPILLEGDPSSRSLLAQWHRAGRPVAAATVNLPLPIVRLKRLATVAVERS</sequence>
<evidence type="ECO:0000256" key="3">
    <source>
        <dbReference type="ARBA" id="ARBA00022827"/>
    </source>
</evidence>
<dbReference type="InterPro" id="IPR028202">
    <property type="entry name" value="Reductase_C"/>
</dbReference>
<evidence type="ECO:0000313" key="7">
    <source>
        <dbReference type="EMBL" id="GAA2130641.1"/>
    </source>
</evidence>
<evidence type="ECO:0000256" key="4">
    <source>
        <dbReference type="ARBA" id="ARBA00023002"/>
    </source>
</evidence>
<dbReference type="PANTHER" id="PTHR43557:SF2">
    <property type="entry name" value="RIESKE DOMAIN-CONTAINING PROTEIN-RELATED"/>
    <property type="match status" value="1"/>
</dbReference>
<dbReference type="SUPFAM" id="SSF51905">
    <property type="entry name" value="FAD/NAD(P)-binding domain"/>
    <property type="match status" value="2"/>
</dbReference>
<evidence type="ECO:0000256" key="1">
    <source>
        <dbReference type="ARBA" id="ARBA00001974"/>
    </source>
</evidence>
<dbReference type="Pfam" id="PF07992">
    <property type="entry name" value="Pyr_redox_2"/>
    <property type="match status" value="1"/>
</dbReference>
<name>A0ABP5KHU8_9ACTN</name>
<evidence type="ECO:0000256" key="2">
    <source>
        <dbReference type="ARBA" id="ARBA00022630"/>
    </source>
</evidence>
<feature type="domain" description="FAD/NAD(P)-binding" evidence="5">
    <location>
        <begin position="3"/>
        <end position="290"/>
    </location>
</feature>
<protein>
    <submittedName>
        <fullName evidence="7">FAD-dependent oxidoreductase</fullName>
    </submittedName>
</protein>